<feature type="region of interest" description="Disordered" evidence="6">
    <location>
        <begin position="1"/>
        <end position="47"/>
    </location>
</feature>
<evidence type="ECO:0000259" key="7">
    <source>
        <dbReference type="Pfam" id="PF13873"/>
    </source>
</evidence>
<comment type="subunit">
    <text evidence="1">Self-associates forming complexes of several hundred monomers.</text>
</comment>
<comment type="function">
    <text evidence="5">Involved in transvection phenomena (= synapsis-dependent gene expression), where the synaptic pairing of chromosomes carrying genes with which zeste interacts influences the expression of these genes. Zeste binds to DNA and stimulates transcription from a nearby promoter.</text>
</comment>
<evidence type="ECO:0000256" key="2">
    <source>
        <dbReference type="ARBA" id="ARBA00016807"/>
    </source>
</evidence>
<reference evidence="8" key="1">
    <citation type="submission" date="2022-01" db="EMBL/GenBank/DDBJ databases">
        <authorList>
            <person name="King R."/>
        </authorList>
    </citation>
    <scope>NUCLEOTIDE SEQUENCE</scope>
</reference>
<dbReference type="EMBL" id="OV651814">
    <property type="protein sequence ID" value="CAH1106900.1"/>
    <property type="molecule type" value="Genomic_DNA"/>
</dbReference>
<evidence type="ECO:0000256" key="4">
    <source>
        <dbReference type="ARBA" id="ARBA00023163"/>
    </source>
</evidence>
<feature type="domain" description="Myb/SANT-like DNA-binding" evidence="7">
    <location>
        <begin position="268"/>
        <end position="344"/>
    </location>
</feature>
<feature type="compositionally biased region" description="Polar residues" evidence="6">
    <location>
        <begin position="35"/>
        <end position="47"/>
    </location>
</feature>
<evidence type="ECO:0000313" key="8">
    <source>
        <dbReference type="EMBL" id="CAH1106900.1"/>
    </source>
</evidence>
<name>A0A9P0CW17_9CUCU</name>
<dbReference type="OrthoDB" id="6819217at2759"/>
<feature type="region of interest" description="Disordered" evidence="6">
    <location>
        <begin position="60"/>
        <end position="97"/>
    </location>
</feature>
<accession>A0A9P0CW17</accession>
<feature type="compositionally biased region" description="Low complexity" evidence="6">
    <location>
        <begin position="17"/>
        <end position="29"/>
    </location>
</feature>
<proteinExistence type="predicted"/>
<evidence type="ECO:0000256" key="3">
    <source>
        <dbReference type="ARBA" id="ARBA00023015"/>
    </source>
</evidence>
<evidence type="ECO:0000313" key="9">
    <source>
        <dbReference type="Proteomes" id="UP001153636"/>
    </source>
</evidence>
<evidence type="ECO:0000256" key="1">
    <source>
        <dbReference type="ARBA" id="ARBA00011764"/>
    </source>
</evidence>
<dbReference type="AlphaFoldDB" id="A0A9P0CW17"/>
<dbReference type="Proteomes" id="UP001153636">
    <property type="component" value="Chromosome 2"/>
</dbReference>
<feature type="compositionally biased region" description="Polar residues" evidence="6">
    <location>
        <begin position="62"/>
        <end position="74"/>
    </location>
</feature>
<dbReference type="InterPro" id="IPR028002">
    <property type="entry name" value="Myb_DNA-bind_5"/>
</dbReference>
<protein>
    <recommendedName>
        <fullName evidence="2">Regulatory protein zeste</fullName>
    </recommendedName>
</protein>
<gene>
    <name evidence="8" type="ORF">PSYICH_LOCUS7182</name>
</gene>
<keyword evidence="4" id="KW-0804">Transcription</keyword>
<evidence type="ECO:0000256" key="5">
    <source>
        <dbReference type="ARBA" id="ARBA00025466"/>
    </source>
</evidence>
<feature type="compositionally biased region" description="Low complexity" evidence="6">
    <location>
        <begin position="83"/>
        <end position="97"/>
    </location>
</feature>
<evidence type="ECO:0000256" key="6">
    <source>
        <dbReference type="SAM" id="MobiDB-lite"/>
    </source>
</evidence>
<keyword evidence="9" id="KW-1185">Reference proteome</keyword>
<organism evidence="8 9">
    <name type="scientific">Psylliodes chrysocephalus</name>
    <dbReference type="NCBI Taxonomy" id="3402493"/>
    <lineage>
        <taxon>Eukaryota</taxon>
        <taxon>Metazoa</taxon>
        <taxon>Ecdysozoa</taxon>
        <taxon>Arthropoda</taxon>
        <taxon>Hexapoda</taxon>
        <taxon>Insecta</taxon>
        <taxon>Pterygota</taxon>
        <taxon>Neoptera</taxon>
        <taxon>Endopterygota</taxon>
        <taxon>Coleoptera</taxon>
        <taxon>Polyphaga</taxon>
        <taxon>Cucujiformia</taxon>
        <taxon>Chrysomeloidea</taxon>
        <taxon>Chrysomelidae</taxon>
        <taxon>Galerucinae</taxon>
        <taxon>Alticini</taxon>
        <taxon>Psylliodes</taxon>
    </lineage>
</organism>
<sequence length="407" mass="45571">MYKIDGLLLDNRPETCSSTPFPSSSASRPLFVHTPQASPSYSHDSQASVDLQRYQPYPAYSHDSQAFGYSQHSQPPHVDSQHYQRASAYAPSSQSSPLQVQILQAPLQKAHRSTPYSSKSIYAQSSQPSSLHIHVLKAPLQDNHRTTPYSPHPSPAQIYHPSPLHLEPTLLEGVPLSTTKKVAEEKLQIKQTCYRKSKGYCTNDLILGLIKKTVFPLNTSFGGDTNEIPSNIAAVETMSDQVETKEAAVSTACITEQKRAISKAKKLRGANTAVVQYEEYVKFLENDEIFRTGTINPSVAENYIKQKWEELTTKLNAKSKGPQLNTDKWIQRFSDWKHSTRFKYRKYLVNKNKTGGGPEVKNPLSSLEERAINAWGKVVVEGSSLVPDCIARLFKTFHQLPSLLMKI</sequence>
<keyword evidence="3" id="KW-0805">Transcription regulation</keyword>
<dbReference type="Pfam" id="PF13873">
    <property type="entry name" value="Myb_DNA-bind_5"/>
    <property type="match status" value="1"/>
</dbReference>